<dbReference type="Gene3D" id="3.30.420.40">
    <property type="match status" value="1"/>
</dbReference>
<gene>
    <name evidence="8" type="ORF">S01H1_12638</name>
</gene>
<accession>X0RKT8</accession>
<dbReference type="GO" id="GO:0008033">
    <property type="term" value="P:tRNA processing"/>
    <property type="evidence" value="ECO:0007669"/>
    <property type="project" value="UniProtKB-KW"/>
</dbReference>
<dbReference type="PRINTS" id="PR00789">
    <property type="entry name" value="OSIALOPTASE"/>
</dbReference>
<comment type="caution">
    <text evidence="8">The sequence shown here is derived from an EMBL/GenBank/DDBJ whole genome shotgun (WGS) entry which is preliminary data.</text>
</comment>
<keyword evidence="4" id="KW-0479">Metal-binding</keyword>
<name>X0RKT8_9ZZZZ</name>
<reference evidence="8" key="1">
    <citation type="journal article" date="2014" name="Front. Microbiol.">
        <title>High frequency of phylogenetically diverse reductive dehalogenase-homologous genes in deep subseafloor sedimentary metagenomes.</title>
        <authorList>
            <person name="Kawai M."/>
            <person name="Futagami T."/>
            <person name="Toyoda A."/>
            <person name="Takaki Y."/>
            <person name="Nishi S."/>
            <person name="Hori S."/>
            <person name="Arai W."/>
            <person name="Tsubouchi T."/>
            <person name="Morono Y."/>
            <person name="Uchiyama I."/>
            <person name="Ito T."/>
            <person name="Fujiyama A."/>
            <person name="Inagaki F."/>
            <person name="Takami H."/>
        </authorList>
    </citation>
    <scope>NUCLEOTIDE SEQUENCE</scope>
    <source>
        <strain evidence="8">Expedition CK06-06</strain>
    </source>
</reference>
<dbReference type="GO" id="GO:0061711">
    <property type="term" value="F:tRNA N(6)-L-threonylcarbamoyladenine synthase activity"/>
    <property type="evidence" value="ECO:0007669"/>
    <property type="project" value="UniProtKB-EC"/>
</dbReference>
<evidence type="ECO:0000256" key="4">
    <source>
        <dbReference type="ARBA" id="ARBA00022723"/>
    </source>
</evidence>
<dbReference type="InterPro" id="IPR043129">
    <property type="entry name" value="ATPase_NBD"/>
</dbReference>
<evidence type="ECO:0000256" key="3">
    <source>
        <dbReference type="ARBA" id="ARBA00022694"/>
    </source>
</evidence>
<organism evidence="8">
    <name type="scientific">marine sediment metagenome</name>
    <dbReference type="NCBI Taxonomy" id="412755"/>
    <lineage>
        <taxon>unclassified sequences</taxon>
        <taxon>metagenomes</taxon>
        <taxon>ecological metagenomes</taxon>
    </lineage>
</organism>
<dbReference type="Pfam" id="PF00814">
    <property type="entry name" value="TsaD"/>
    <property type="match status" value="1"/>
</dbReference>
<evidence type="ECO:0000256" key="1">
    <source>
        <dbReference type="ARBA" id="ARBA00012156"/>
    </source>
</evidence>
<comment type="catalytic activity">
    <reaction evidence="6">
        <text>L-threonylcarbamoyladenylate + adenosine(37) in tRNA = N(6)-L-threonylcarbamoyladenosine(37) in tRNA + AMP + H(+)</text>
        <dbReference type="Rhea" id="RHEA:37059"/>
        <dbReference type="Rhea" id="RHEA-COMP:10162"/>
        <dbReference type="Rhea" id="RHEA-COMP:10163"/>
        <dbReference type="ChEBI" id="CHEBI:15378"/>
        <dbReference type="ChEBI" id="CHEBI:73682"/>
        <dbReference type="ChEBI" id="CHEBI:74411"/>
        <dbReference type="ChEBI" id="CHEBI:74418"/>
        <dbReference type="ChEBI" id="CHEBI:456215"/>
        <dbReference type="EC" id="2.3.1.234"/>
    </reaction>
</comment>
<protein>
    <recommendedName>
        <fullName evidence="1">N(6)-L-threonylcarbamoyladenine synthase</fullName>
        <ecNumber evidence="1">2.3.1.234</ecNumber>
    </recommendedName>
</protein>
<dbReference type="PANTHER" id="PTHR11735:SF6">
    <property type="entry name" value="TRNA N6-ADENOSINE THREONYLCARBAMOYLTRANSFERASE, MITOCHONDRIAL"/>
    <property type="match status" value="1"/>
</dbReference>
<proteinExistence type="predicted"/>
<dbReference type="EMBL" id="BARS01006497">
    <property type="protein sequence ID" value="GAF69429.1"/>
    <property type="molecule type" value="Genomic_DNA"/>
</dbReference>
<dbReference type="InterPro" id="IPR017861">
    <property type="entry name" value="KAE1/TsaD"/>
</dbReference>
<keyword evidence="5" id="KW-0012">Acyltransferase</keyword>
<dbReference type="InterPro" id="IPR000905">
    <property type="entry name" value="Gcp-like_dom"/>
</dbReference>
<dbReference type="AlphaFoldDB" id="X0RKT8"/>
<evidence type="ECO:0000313" key="8">
    <source>
        <dbReference type="EMBL" id="GAF69429.1"/>
    </source>
</evidence>
<sequence length="140" mass="15437">MMTLGIDTILNTISVSIIKDNKVLVNKVIHRRVGEYKNSLLKLSVTHAQEIGKIISSALKEARLSIKDIILFAVNNEGSLFSNVIIGAVAANILSQIYNKPVIAVKHDEAHIFSNWIERNKTNFNFPIVVFSASGAHTLV</sequence>
<feature type="non-terminal residue" evidence="8">
    <location>
        <position position="140"/>
    </location>
</feature>
<evidence type="ECO:0000256" key="6">
    <source>
        <dbReference type="ARBA" id="ARBA00048117"/>
    </source>
</evidence>
<evidence type="ECO:0000259" key="7">
    <source>
        <dbReference type="Pfam" id="PF00814"/>
    </source>
</evidence>
<keyword evidence="2" id="KW-0808">Transferase</keyword>
<dbReference type="PANTHER" id="PTHR11735">
    <property type="entry name" value="TRNA N6-ADENOSINE THREONYLCARBAMOYLTRANSFERASE"/>
    <property type="match status" value="1"/>
</dbReference>
<keyword evidence="3" id="KW-0819">tRNA processing</keyword>
<evidence type="ECO:0000256" key="2">
    <source>
        <dbReference type="ARBA" id="ARBA00022679"/>
    </source>
</evidence>
<dbReference type="GO" id="GO:0046872">
    <property type="term" value="F:metal ion binding"/>
    <property type="evidence" value="ECO:0007669"/>
    <property type="project" value="UniProtKB-KW"/>
</dbReference>
<dbReference type="EC" id="2.3.1.234" evidence="1"/>
<dbReference type="SUPFAM" id="SSF53067">
    <property type="entry name" value="Actin-like ATPase domain"/>
    <property type="match status" value="1"/>
</dbReference>
<feature type="domain" description="Gcp-like" evidence="7">
    <location>
        <begin position="46"/>
        <end position="140"/>
    </location>
</feature>
<evidence type="ECO:0000256" key="5">
    <source>
        <dbReference type="ARBA" id="ARBA00023315"/>
    </source>
</evidence>